<dbReference type="SUPFAM" id="SSF47413">
    <property type="entry name" value="lambda repressor-like DNA-binding domains"/>
    <property type="match status" value="1"/>
</dbReference>
<evidence type="ECO:0000313" key="2">
    <source>
        <dbReference type="EMBL" id="RXR04236.1"/>
    </source>
</evidence>
<protein>
    <submittedName>
        <fullName evidence="2">XRE family transcriptional regulator</fullName>
    </submittedName>
</protein>
<dbReference type="Gene3D" id="1.10.260.40">
    <property type="entry name" value="lambda repressor-like DNA-binding domains"/>
    <property type="match status" value="1"/>
</dbReference>
<dbReference type="OrthoDB" id="5636356at2"/>
<dbReference type="CDD" id="cd00093">
    <property type="entry name" value="HTH_XRE"/>
    <property type="match status" value="1"/>
</dbReference>
<sequence>MKKEQAEFGERLRKALRDAGLGEGSKELADLVSSYGGEAVTPQAVHNWIRGKAMPKPQNVRALAKALKLEAGQLYGETRRAGRVAEERLGWTTNARDQHAIDAYLALPAERRKVVRELIDLLAEPGR</sequence>
<dbReference type="EMBL" id="SAWZ01000006">
    <property type="protein sequence ID" value="RXR04236.1"/>
    <property type="molecule type" value="Genomic_DNA"/>
</dbReference>
<keyword evidence="3" id="KW-1185">Reference proteome</keyword>
<gene>
    <name evidence="2" type="ORF">EPA99_12165</name>
</gene>
<evidence type="ECO:0000259" key="1">
    <source>
        <dbReference type="PROSITE" id="PS50943"/>
    </source>
</evidence>
<reference evidence="2 3" key="1">
    <citation type="submission" date="2019-01" db="EMBL/GenBank/DDBJ databases">
        <title>Pseudoxanthomonas composti sp. nov., isolated from compost.</title>
        <authorList>
            <person name="Yang G."/>
        </authorList>
    </citation>
    <scope>NUCLEOTIDE SEQUENCE [LARGE SCALE GENOMIC DNA]</scope>
    <source>
        <strain evidence="2 3">GSS15</strain>
    </source>
</reference>
<feature type="domain" description="HTH cro/C1-type" evidence="1">
    <location>
        <begin position="40"/>
        <end position="74"/>
    </location>
</feature>
<dbReference type="RefSeq" id="WP_129471507.1">
    <property type="nucleotide sequence ID" value="NZ_SAWZ01000006.1"/>
</dbReference>
<dbReference type="Pfam" id="PF01381">
    <property type="entry name" value="HTH_3"/>
    <property type="match status" value="1"/>
</dbReference>
<name>A0A4Q1JTA5_9GAMM</name>
<dbReference type="InterPro" id="IPR010982">
    <property type="entry name" value="Lambda_DNA-bd_dom_sf"/>
</dbReference>
<dbReference type="GO" id="GO:0003677">
    <property type="term" value="F:DNA binding"/>
    <property type="evidence" value="ECO:0007669"/>
    <property type="project" value="InterPro"/>
</dbReference>
<dbReference type="AlphaFoldDB" id="A0A4Q1JTA5"/>
<proteinExistence type="predicted"/>
<organism evidence="2 3">
    <name type="scientific">Pseudoxanthomonas composti</name>
    <dbReference type="NCBI Taxonomy" id="2137479"/>
    <lineage>
        <taxon>Bacteria</taxon>
        <taxon>Pseudomonadati</taxon>
        <taxon>Pseudomonadota</taxon>
        <taxon>Gammaproteobacteria</taxon>
        <taxon>Lysobacterales</taxon>
        <taxon>Lysobacteraceae</taxon>
        <taxon>Pseudoxanthomonas</taxon>
    </lineage>
</organism>
<dbReference type="PROSITE" id="PS50943">
    <property type="entry name" value="HTH_CROC1"/>
    <property type="match status" value="1"/>
</dbReference>
<accession>A0A4Q1JTA5</accession>
<comment type="caution">
    <text evidence="2">The sequence shown here is derived from an EMBL/GenBank/DDBJ whole genome shotgun (WGS) entry which is preliminary data.</text>
</comment>
<dbReference type="InterPro" id="IPR001387">
    <property type="entry name" value="Cro/C1-type_HTH"/>
</dbReference>
<evidence type="ECO:0000313" key="3">
    <source>
        <dbReference type="Proteomes" id="UP000289784"/>
    </source>
</evidence>
<dbReference type="Proteomes" id="UP000289784">
    <property type="component" value="Unassembled WGS sequence"/>
</dbReference>